<feature type="domain" description="Ketosynthase family 3 (KS3)" evidence="5">
    <location>
        <begin position="397"/>
        <end position="798"/>
    </location>
</feature>
<gene>
    <name evidence="6" type="ORF">ACFOD3_02880</name>
</gene>
<evidence type="ECO:0000256" key="2">
    <source>
        <dbReference type="ARBA" id="ARBA00022553"/>
    </source>
</evidence>
<dbReference type="RefSeq" id="WP_216834427.1">
    <property type="nucleotide sequence ID" value="NZ_JAFNJS010000001.1"/>
</dbReference>
<keyword evidence="3 4" id="KW-0808">Transferase</keyword>
<reference evidence="7" key="1">
    <citation type="journal article" date="2019" name="Int. J. Syst. Evol. Microbiol.">
        <title>The Global Catalogue of Microorganisms (GCM) 10K type strain sequencing project: providing services to taxonomists for standard genome sequencing and annotation.</title>
        <authorList>
            <consortium name="The Broad Institute Genomics Platform"/>
            <consortium name="The Broad Institute Genome Sequencing Center for Infectious Disease"/>
            <person name="Wu L."/>
            <person name="Ma J."/>
        </authorList>
    </citation>
    <scope>NUCLEOTIDE SEQUENCE [LARGE SCALE GENOMIC DNA]</scope>
    <source>
        <strain evidence="7">CGMCC 1.16855</strain>
    </source>
</reference>
<evidence type="ECO:0000259" key="5">
    <source>
        <dbReference type="PROSITE" id="PS52004"/>
    </source>
</evidence>
<dbReference type="Pfam" id="PF08242">
    <property type="entry name" value="Methyltransf_12"/>
    <property type="match status" value="1"/>
</dbReference>
<dbReference type="InterPro" id="IPR024011">
    <property type="entry name" value="Biosynth_lucif-like_mOase_dom"/>
</dbReference>
<dbReference type="Pfam" id="PF02801">
    <property type="entry name" value="Ketoacyl-synt_C"/>
    <property type="match status" value="1"/>
</dbReference>
<protein>
    <submittedName>
        <fullName evidence="6">MupA/Atu3671 family FMN-dependent luciferase-like monooxygenase</fullName>
    </submittedName>
</protein>
<dbReference type="PROSITE" id="PS52004">
    <property type="entry name" value="KS3_2"/>
    <property type="match status" value="1"/>
</dbReference>
<dbReference type="PANTHER" id="PTHR43775">
    <property type="entry name" value="FATTY ACID SYNTHASE"/>
    <property type="match status" value="1"/>
</dbReference>
<evidence type="ECO:0000313" key="6">
    <source>
        <dbReference type="EMBL" id="MFC2998819.1"/>
    </source>
</evidence>
<evidence type="ECO:0000256" key="4">
    <source>
        <dbReference type="RuleBase" id="RU003694"/>
    </source>
</evidence>
<comment type="similarity">
    <text evidence="4">Belongs to the thiolase-like superfamily. Beta-ketoacyl-ACP synthases family.</text>
</comment>
<name>A0ABV7BNV5_9PROT</name>
<dbReference type="InterPro" id="IPR011251">
    <property type="entry name" value="Luciferase-like_dom"/>
</dbReference>
<dbReference type="InterPro" id="IPR020803">
    <property type="entry name" value="MeTfrase_dom"/>
</dbReference>
<dbReference type="InterPro" id="IPR018201">
    <property type="entry name" value="Ketoacyl_synth_AS"/>
</dbReference>
<dbReference type="InterPro" id="IPR014031">
    <property type="entry name" value="Ketoacyl_synth_C"/>
</dbReference>
<evidence type="ECO:0000256" key="3">
    <source>
        <dbReference type="ARBA" id="ARBA00022679"/>
    </source>
</evidence>
<sequence length="1217" mass="127686">MSAERQRLAEEATRLWQARQAPALRPGAFRAREASVATRRAPGQLDFTLMFFSAEASEAPRPDLYATLLAAARRADELGFPALWLPERHFSPFGGPYPEPSVLAAALATQTRRIRLRAGSVVLPLHHPVAVAERWAMVDNLSNGRVDIAFGSGWNPRDFVLAPQNFADRTALLQRRVEEVRRLWRGEAVEFAGPEGQPTPVRLLPRPVQAELPVWISSTGNPESFARAGAMGANLLTMLIGTELDDLPPKIARYRAARAAAGHDAGLVTLMLHTLVHEDGAMVRDAARAPFRNYVRGALESQRMAHAAGRLLTPEQREQMTGFAAERYARGAALFGTPEDCAPLLARVVRAGVDEVACLVDFGVPESLLLEGLPHLARLAAPMGAMHQPAAAAVAADAPIAIIGMACRFPGAPDVEAYWAQIAEGRSALAPPPHGRGTALPRGGFLDDVEGFDAARFGIAPAEAAAMDPHQRLLLETTDAALQDAALDVTKLRGSETGIFAAFYSTSFAEHAAGEADGVAITGRVPSMAANRISYLFDWSGPSERVDTACSSGLVAIHRAAAALRAGECGVAVAAGVSLLLSDAESAALAKLGILSPSGACRAFDATADGQVRGEGVGALVLKPLADALRDGDPVQAVLRGSAVNHGGARSGSLTLPGVRSQAACIGQAIRAAGLAASDIAYVEAHGAGTPAGDLAEVRALEQALAGRAPGSVAVGSAKPLIGSLDAAGGIAAAIKAALMLRHGTLPPLPHPPTPPETFDGEASPLRFADATAPWQGGAVLVHGYGLGGVNADLVLEAAPAAAQRAVPPAPVTIEVTAPDAETLRALLARLRDWCAETTATLADIAATLATRPRGAWRWRSPPLADVAALHEVLREAQPEPTPAGPPPAPPVEGRRVPMPVAPPRRMHFPLFEKPAGAVATFYDFVTRAEAVGDDEVFLTLAPFEKIVPGFSWTRCFQDPAANPAHWRLLQQAQREMRAVLFAPVDFTRVRRVLDFGCGLATDLMALAAAHPHLRADGCTISAAQAAAGQARVAARGLAERVAIHHRDSAGDGFPGGPYDLILGFEVAHHIRDKDALFRNIATHLSKPAGLLLLADCVANTVAPIDLPELGAFTPDRDSYAALLARHGIAIRDWIDISIEIANFLTDPELDAMLGQEAVAARGTARAASMPLAAAVQRSWDGFGVALREGLVSYVLVTAAPDPAASAAQNRAAMEAS</sequence>
<evidence type="ECO:0000256" key="1">
    <source>
        <dbReference type="ARBA" id="ARBA00022450"/>
    </source>
</evidence>
<dbReference type="SMART" id="SM00828">
    <property type="entry name" value="PKS_MT"/>
    <property type="match status" value="1"/>
</dbReference>
<dbReference type="SMART" id="SM00825">
    <property type="entry name" value="PKS_KS"/>
    <property type="match status" value="1"/>
</dbReference>
<dbReference type="InterPro" id="IPR013217">
    <property type="entry name" value="Methyltransf_12"/>
</dbReference>
<dbReference type="InterPro" id="IPR014030">
    <property type="entry name" value="Ketoacyl_synth_N"/>
</dbReference>
<dbReference type="PANTHER" id="PTHR43775:SF37">
    <property type="entry name" value="SI:DKEY-61P9.11"/>
    <property type="match status" value="1"/>
</dbReference>
<dbReference type="PROSITE" id="PS00606">
    <property type="entry name" value="KS3_1"/>
    <property type="match status" value="1"/>
</dbReference>
<organism evidence="6 7">
    <name type="scientific">Falsiroseomonas tokyonensis</name>
    <dbReference type="NCBI Taxonomy" id="430521"/>
    <lineage>
        <taxon>Bacteria</taxon>
        <taxon>Pseudomonadati</taxon>
        <taxon>Pseudomonadota</taxon>
        <taxon>Alphaproteobacteria</taxon>
        <taxon>Acetobacterales</taxon>
        <taxon>Roseomonadaceae</taxon>
        <taxon>Falsiroseomonas</taxon>
    </lineage>
</organism>
<keyword evidence="2" id="KW-0597">Phosphoprotein</keyword>
<dbReference type="Pfam" id="PF00109">
    <property type="entry name" value="ketoacyl-synt"/>
    <property type="match status" value="1"/>
</dbReference>
<keyword evidence="7" id="KW-1185">Reference proteome</keyword>
<evidence type="ECO:0000313" key="7">
    <source>
        <dbReference type="Proteomes" id="UP001595420"/>
    </source>
</evidence>
<comment type="caution">
    <text evidence="6">The sequence shown here is derived from an EMBL/GenBank/DDBJ whole genome shotgun (WGS) entry which is preliminary data.</text>
</comment>
<dbReference type="Proteomes" id="UP001595420">
    <property type="component" value="Unassembled WGS sequence"/>
</dbReference>
<dbReference type="Pfam" id="PF00296">
    <property type="entry name" value="Bac_luciferase"/>
    <property type="match status" value="1"/>
</dbReference>
<proteinExistence type="inferred from homology"/>
<dbReference type="CDD" id="cd00833">
    <property type="entry name" value="PKS"/>
    <property type="match status" value="1"/>
</dbReference>
<dbReference type="CDD" id="cd02440">
    <property type="entry name" value="AdoMet_MTases"/>
    <property type="match status" value="1"/>
</dbReference>
<dbReference type="InterPro" id="IPR050091">
    <property type="entry name" value="PKS_NRPS_Biosynth_Enz"/>
</dbReference>
<dbReference type="NCBIfam" id="TIGR04020">
    <property type="entry name" value="seco_metab_LLM"/>
    <property type="match status" value="1"/>
</dbReference>
<dbReference type="InterPro" id="IPR020841">
    <property type="entry name" value="PKS_Beta-ketoAc_synthase_dom"/>
</dbReference>
<dbReference type="EMBL" id="JBHRSB010000001">
    <property type="protein sequence ID" value="MFC2998819.1"/>
    <property type="molecule type" value="Genomic_DNA"/>
</dbReference>
<accession>A0ABV7BNV5</accession>
<keyword evidence="1" id="KW-0596">Phosphopantetheine</keyword>